<name>A0A8J1U8H8_OWEFU</name>
<comment type="subcellular location">
    <subcellularLocation>
        <location evidence="1 6 7">Nucleus</location>
    </subcellularLocation>
</comment>
<dbReference type="Pfam" id="PF00046">
    <property type="entry name" value="Homeodomain"/>
    <property type="match status" value="1"/>
</dbReference>
<dbReference type="FunFam" id="1.10.10.60:FF:000176">
    <property type="entry name" value="pancreas/duodenum homeobox protein 1"/>
    <property type="match status" value="1"/>
</dbReference>
<keyword evidence="4 6" id="KW-0371">Homeobox</keyword>
<evidence type="ECO:0000256" key="5">
    <source>
        <dbReference type="ARBA" id="ARBA00023242"/>
    </source>
</evidence>
<evidence type="ECO:0000256" key="3">
    <source>
        <dbReference type="ARBA" id="ARBA00023125"/>
    </source>
</evidence>
<proteinExistence type="predicted"/>
<feature type="compositionally biased region" description="Polar residues" evidence="8">
    <location>
        <begin position="234"/>
        <end position="244"/>
    </location>
</feature>
<evidence type="ECO:0000313" key="10">
    <source>
        <dbReference type="Proteomes" id="UP000749559"/>
    </source>
</evidence>
<dbReference type="CDD" id="cd00086">
    <property type="entry name" value="homeodomain"/>
    <property type="match status" value="1"/>
</dbReference>
<dbReference type="InterPro" id="IPR020479">
    <property type="entry name" value="HD_metazoa"/>
</dbReference>
<accession>A0A8J1U8H8</accession>
<feature type="region of interest" description="Disordered" evidence="8">
    <location>
        <begin position="179"/>
        <end position="271"/>
    </location>
</feature>
<dbReference type="PRINTS" id="PR00024">
    <property type="entry name" value="HOMEOBOX"/>
</dbReference>
<dbReference type="PROSITE" id="PS00032">
    <property type="entry name" value="ANTENNAPEDIA"/>
    <property type="match status" value="1"/>
</dbReference>
<evidence type="ECO:0000256" key="8">
    <source>
        <dbReference type="SAM" id="MobiDB-lite"/>
    </source>
</evidence>
<dbReference type="GO" id="GO:0000981">
    <property type="term" value="F:DNA-binding transcription factor activity, RNA polymerase II-specific"/>
    <property type="evidence" value="ECO:0007669"/>
    <property type="project" value="InterPro"/>
</dbReference>
<dbReference type="OrthoDB" id="6159439at2759"/>
<feature type="region of interest" description="Disordered" evidence="8">
    <location>
        <begin position="57"/>
        <end position="109"/>
    </location>
</feature>
<feature type="compositionally biased region" description="Basic and acidic residues" evidence="8">
    <location>
        <begin position="245"/>
        <end position="271"/>
    </location>
</feature>
<dbReference type="Proteomes" id="UP000749559">
    <property type="component" value="Unassembled WGS sequence"/>
</dbReference>
<dbReference type="PANTHER" id="PTHR45664">
    <property type="entry name" value="PROTEIN ZERKNUELLT 1-RELATED"/>
    <property type="match status" value="1"/>
</dbReference>
<dbReference type="AlphaFoldDB" id="A0A8J1U8H8"/>
<reference evidence="9" key="1">
    <citation type="submission" date="2022-03" db="EMBL/GenBank/DDBJ databases">
        <authorList>
            <person name="Martin C."/>
        </authorList>
    </citation>
    <scope>NUCLEOTIDE SEQUENCE</scope>
</reference>
<dbReference type="InterPro" id="IPR009057">
    <property type="entry name" value="Homeodomain-like_sf"/>
</dbReference>
<dbReference type="GO" id="GO:0048513">
    <property type="term" value="P:animal organ development"/>
    <property type="evidence" value="ECO:0007669"/>
    <property type="project" value="UniProtKB-ARBA"/>
</dbReference>
<sequence length="549" mass="60965">MMESERESGFINSTPCMAEFMADVPGMNESAFGRSSITVESRLPPYCQPLNSSSQLHSAISQVTSTGRKSLGATKQQPASHLPEYPWMREKKPARKSPPTPVLTTPLDFQDVDGDAAAGHPRRLRTAYTNTQLLELEKEFHFNKYLCRPRRIEIAASLDLTERQVKVWFQNRRMKFKRQQLGKGGEGSDDEEKSADSPSSHDTSMDTMEITENVKIDIGQEKSMNDERELDGTTVKSESVENIENDTKVTIKTNGDEDHYVKSPEDKTNKADEMADIGSTTQHCVTESDITLPSAGDKTVSVIEVSAPVVNSKPKARGRRGTNNNKSKMASHPVTSPKPQGQTASSPQVPCTMSPNLPGALSPQVPSPMFPISPQNGTMYTSPALKSAPITSTSDDYGPQSQNIYSPGAQNGEFQTILNGHYSQSPPHNQYQAAQPCHTMEYSGNFATHNINEPSPVTNAPQSTVESLQYMEQRFIGYNTEQNPENVRHYNQYQNQVYGVPENQHYGNAQELSEGNGYVYNYTNNYSTQQPSSEFSTFQDAFLCQTEFY</sequence>
<keyword evidence="5 6" id="KW-0539">Nucleus</keyword>
<feature type="region of interest" description="Disordered" evidence="8">
    <location>
        <begin position="309"/>
        <end position="370"/>
    </location>
</feature>
<keyword evidence="3 6" id="KW-0238">DNA-binding</keyword>
<dbReference type="PROSITE" id="PS50071">
    <property type="entry name" value="HOMEOBOX_2"/>
    <property type="match status" value="1"/>
</dbReference>
<feature type="DNA-binding region" description="Homeobox" evidence="6">
    <location>
        <begin position="121"/>
        <end position="180"/>
    </location>
</feature>
<dbReference type="PANTHER" id="PTHR45664:SF2">
    <property type="entry name" value="HOMEOTIC PROTEIN PROBOSCIPEDIA"/>
    <property type="match status" value="1"/>
</dbReference>
<dbReference type="InterPro" id="IPR001827">
    <property type="entry name" value="Homeobox_Antennapedia_CS"/>
</dbReference>
<evidence type="ECO:0000256" key="2">
    <source>
        <dbReference type="ARBA" id="ARBA00022473"/>
    </source>
</evidence>
<dbReference type="PROSITE" id="PS00027">
    <property type="entry name" value="HOMEOBOX_1"/>
    <property type="match status" value="1"/>
</dbReference>
<evidence type="ECO:0000256" key="1">
    <source>
        <dbReference type="ARBA" id="ARBA00004123"/>
    </source>
</evidence>
<keyword evidence="2" id="KW-0217">Developmental protein</keyword>
<feature type="compositionally biased region" description="Polar residues" evidence="8">
    <location>
        <begin position="321"/>
        <end position="355"/>
    </location>
</feature>
<evidence type="ECO:0000313" key="9">
    <source>
        <dbReference type="EMBL" id="CAH1773441.1"/>
    </source>
</evidence>
<dbReference type="SUPFAM" id="SSF46689">
    <property type="entry name" value="Homeodomain-like"/>
    <property type="match status" value="1"/>
</dbReference>
<dbReference type="GO" id="GO:0000978">
    <property type="term" value="F:RNA polymerase II cis-regulatory region sequence-specific DNA binding"/>
    <property type="evidence" value="ECO:0007669"/>
    <property type="project" value="TreeGrafter"/>
</dbReference>
<comment type="caution">
    <text evidence="9">The sequence shown here is derived from an EMBL/GenBank/DDBJ whole genome shotgun (WGS) entry which is preliminary data.</text>
</comment>
<dbReference type="EMBL" id="CAIIXF020000001">
    <property type="protein sequence ID" value="CAH1773441.1"/>
    <property type="molecule type" value="Genomic_DNA"/>
</dbReference>
<dbReference type="GO" id="GO:0005634">
    <property type="term" value="C:nucleus"/>
    <property type="evidence" value="ECO:0007669"/>
    <property type="project" value="UniProtKB-SubCell"/>
</dbReference>
<organism evidence="9 10">
    <name type="scientific">Owenia fusiformis</name>
    <name type="common">Polychaete worm</name>
    <dbReference type="NCBI Taxonomy" id="6347"/>
    <lineage>
        <taxon>Eukaryota</taxon>
        <taxon>Metazoa</taxon>
        <taxon>Spiralia</taxon>
        <taxon>Lophotrochozoa</taxon>
        <taxon>Annelida</taxon>
        <taxon>Polychaeta</taxon>
        <taxon>Sedentaria</taxon>
        <taxon>Canalipalpata</taxon>
        <taxon>Sabellida</taxon>
        <taxon>Oweniida</taxon>
        <taxon>Oweniidae</taxon>
        <taxon>Owenia</taxon>
    </lineage>
</organism>
<keyword evidence="10" id="KW-1185">Reference proteome</keyword>
<evidence type="ECO:0000256" key="6">
    <source>
        <dbReference type="PROSITE-ProRule" id="PRU00108"/>
    </source>
</evidence>
<dbReference type="SMART" id="SM00389">
    <property type="entry name" value="HOX"/>
    <property type="match status" value="1"/>
</dbReference>
<feature type="compositionally biased region" description="Polar residues" evidence="8">
    <location>
        <begin position="57"/>
        <end position="79"/>
    </location>
</feature>
<evidence type="ECO:0000256" key="4">
    <source>
        <dbReference type="ARBA" id="ARBA00023155"/>
    </source>
</evidence>
<dbReference type="InterPro" id="IPR001356">
    <property type="entry name" value="HD"/>
</dbReference>
<feature type="compositionally biased region" description="Basic and acidic residues" evidence="8">
    <location>
        <begin position="212"/>
        <end position="231"/>
    </location>
</feature>
<gene>
    <name evidence="9" type="ORF">OFUS_LOCUS1039</name>
</gene>
<evidence type="ECO:0000256" key="7">
    <source>
        <dbReference type="RuleBase" id="RU000682"/>
    </source>
</evidence>
<dbReference type="Gene3D" id="1.10.10.60">
    <property type="entry name" value="Homeodomain-like"/>
    <property type="match status" value="1"/>
</dbReference>
<dbReference type="InterPro" id="IPR017970">
    <property type="entry name" value="Homeobox_CS"/>
</dbReference>
<protein>
    <submittedName>
        <fullName evidence="9">Uncharacterized protein</fullName>
    </submittedName>
</protein>